<evidence type="ECO:0000256" key="5">
    <source>
        <dbReference type="ARBA" id="ARBA00023018"/>
    </source>
</evidence>
<feature type="signal peptide" evidence="15">
    <location>
        <begin position="1"/>
        <end position="21"/>
    </location>
</feature>
<name>A0ABM0GK89_SACKO</name>
<dbReference type="Pfam" id="PF02932">
    <property type="entry name" value="Neur_chan_memb"/>
    <property type="match status" value="1"/>
</dbReference>
<evidence type="ECO:0000313" key="18">
    <source>
        <dbReference type="Proteomes" id="UP000694865"/>
    </source>
</evidence>
<evidence type="ECO:0000256" key="15">
    <source>
        <dbReference type="SAM" id="SignalP"/>
    </source>
</evidence>
<evidence type="ECO:0000259" key="16">
    <source>
        <dbReference type="Pfam" id="PF02931"/>
    </source>
</evidence>
<evidence type="ECO:0000256" key="11">
    <source>
        <dbReference type="ARBA" id="ARBA00023286"/>
    </source>
</evidence>
<sequence length="487" mass="55825">MTTMIFCAWAIILALVPMVTSSNLGANLVNELLENYPSFLRPVKNDSVVTIVKHRMTPIQIIDVEEQNQVIILKAWLGQVWHDEYLVWNESEYGGVDEIQLPITRIWQPDITLHGSVHEEFIRHYDTDARVTSDGQVTALQPFVFRSSCSIDATYFPFDHQRCYFKFGSWVYPIHLIDLIKDGRSNLDTFIDNGEWNVIEMPVQRNVIKFPCCPEKFPDVTYIIHLKRRSLFYVFNIIFPAFLVSVLVVIGFYLPSDSGERITLCVSSMLSLMVFLSTVSEYMPPNSENTPHIQRYLFITIGLVAMSCATTAMTLNIHFHGPNCDRPSRWLRILVFDFLACVLCTRVRFRKDGDTVSSGVRGGCCQHRTRSGGHRADIPKSDSLRIYNNFVQNESLNIIHRNSNKVNKDQILKDAYFYENSSICENTKATEIELLSSDRLQEWKEIARILDRLFLLVYAIAVLSLTSGVLAFLIANDGREFNEQSGF</sequence>
<keyword evidence="2" id="KW-1003">Cell membrane</keyword>
<evidence type="ECO:0000256" key="7">
    <source>
        <dbReference type="ARBA" id="ARBA00023136"/>
    </source>
</evidence>
<dbReference type="InterPro" id="IPR002394">
    <property type="entry name" value="Nicotinic_acetylcholine_rcpt"/>
</dbReference>
<evidence type="ECO:0000256" key="12">
    <source>
        <dbReference type="ARBA" id="ARBA00023303"/>
    </source>
</evidence>
<keyword evidence="6" id="KW-0406">Ion transport</keyword>
<feature type="transmembrane region" description="Helical" evidence="14">
    <location>
        <begin position="231"/>
        <end position="255"/>
    </location>
</feature>
<protein>
    <submittedName>
        <fullName evidence="19">Neuronal acetylcholine receptor subunit alpha-3-like</fullName>
    </submittedName>
</protein>
<feature type="domain" description="Neurotransmitter-gated ion-channel transmembrane" evidence="17">
    <location>
        <begin position="237"/>
        <end position="468"/>
    </location>
</feature>
<evidence type="ECO:0000256" key="1">
    <source>
        <dbReference type="ARBA" id="ARBA00022448"/>
    </source>
</evidence>
<dbReference type="InterPro" id="IPR038050">
    <property type="entry name" value="Neuro_actylchol_rec"/>
</dbReference>
<dbReference type="PRINTS" id="PR00254">
    <property type="entry name" value="NICOTINICR"/>
</dbReference>
<evidence type="ECO:0000256" key="2">
    <source>
        <dbReference type="ARBA" id="ARBA00022475"/>
    </source>
</evidence>
<dbReference type="RefSeq" id="XP_002731708.1">
    <property type="nucleotide sequence ID" value="XM_002731662.1"/>
</dbReference>
<dbReference type="Proteomes" id="UP000694865">
    <property type="component" value="Unplaced"/>
</dbReference>
<dbReference type="InterPro" id="IPR036734">
    <property type="entry name" value="Neur_chan_lig-bd_sf"/>
</dbReference>
<keyword evidence="5" id="KW-0770">Synapse</keyword>
<proteinExistence type="predicted"/>
<evidence type="ECO:0000259" key="17">
    <source>
        <dbReference type="Pfam" id="PF02932"/>
    </source>
</evidence>
<dbReference type="InterPro" id="IPR006202">
    <property type="entry name" value="Neur_chan_lig-bd"/>
</dbReference>
<dbReference type="InterPro" id="IPR006201">
    <property type="entry name" value="Neur_channel"/>
</dbReference>
<dbReference type="PANTHER" id="PTHR18945">
    <property type="entry name" value="NEUROTRANSMITTER GATED ION CHANNEL"/>
    <property type="match status" value="1"/>
</dbReference>
<dbReference type="Gene3D" id="2.70.170.10">
    <property type="entry name" value="Neurotransmitter-gated ion-channel ligand-binding domain"/>
    <property type="match status" value="1"/>
</dbReference>
<dbReference type="InterPro" id="IPR036719">
    <property type="entry name" value="Neuro-gated_channel_TM_sf"/>
</dbReference>
<organism evidence="18 19">
    <name type="scientific">Saccoglossus kowalevskii</name>
    <name type="common">Acorn worm</name>
    <dbReference type="NCBI Taxonomy" id="10224"/>
    <lineage>
        <taxon>Eukaryota</taxon>
        <taxon>Metazoa</taxon>
        <taxon>Hemichordata</taxon>
        <taxon>Enteropneusta</taxon>
        <taxon>Harrimaniidae</taxon>
        <taxon>Saccoglossus</taxon>
    </lineage>
</organism>
<comment type="subcellular location">
    <subcellularLocation>
        <location evidence="13">Synaptic cell membrane</location>
        <topology evidence="13">Multi-pass membrane protein</topology>
    </subcellularLocation>
</comment>
<dbReference type="CDD" id="cd18997">
    <property type="entry name" value="LGIC_ECD_nAChR"/>
    <property type="match status" value="1"/>
</dbReference>
<dbReference type="Gene3D" id="1.20.58.390">
    <property type="entry name" value="Neurotransmitter-gated ion-channel transmembrane domain"/>
    <property type="match status" value="1"/>
</dbReference>
<keyword evidence="3 14" id="KW-0812">Transmembrane</keyword>
<feature type="chain" id="PRO_5045899826" evidence="15">
    <location>
        <begin position="22"/>
        <end position="487"/>
    </location>
</feature>
<feature type="domain" description="Neurotransmitter-gated ion-channel ligand-binding" evidence="16">
    <location>
        <begin position="27"/>
        <end position="229"/>
    </location>
</feature>
<keyword evidence="15" id="KW-0732">Signal</keyword>
<keyword evidence="10" id="KW-0325">Glycoprotein</keyword>
<evidence type="ECO:0000313" key="19">
    <source>
        <dbReference type="RefSeq" id="XP_002731708.1"/>
    </source>
</evidence>
<dbReference type="CDD" id="cd19051">
    <property type="entry name" value="LGIC_TM_cation"/>
    <property type="match status" value="1"/>
</dbReference>
<evidence type="ECO:0000256" key="8">
    <source>
        <dbReference type="ARBA" id="ARBA00023157"/>
    </source>
</evidence>
<evidence type="ECO:0000256" key="3">
    <source>
        <dbReference type="ARBA" id="ARBA00022692"/>
    </source>
</evidence>
<keyword evidence="9" id="KW-0675">Receptor</keyword>
<gene>
    <name evidence="19" type="primary">LOC100372604</name>
</gene>
<reference evidence="19" key="1">
    <citation type="submission" date="2025-08" db="UniProtKB">
        <authorList>
            <consortium name="RefSeq"/>
        </authorList>
    </citation>
    <scope>IDENTIFICATION</scope>
    <source>
        <tissue evidence="19">Testes</tissue>
    </source>
</reference>
<keyword evidence="11" id="KW-1071">Ligand-gated ion channel</keyword>
<evidence type="ECO:0000256" key="13">
    <source>
        <dbReference type="ARBA" id="ARBA00034099"/>
    </source>
</evidence>
<feature type="transmembrane region" description="Helical" evidence="14">
    <location>
        <begin position="296"/>
        <end position="318"/>
    </location>
</feature>
<dbReference type="PRINTS" id="PR00252">
    <property type="entry name" value="NRIONCHANNEL"/>
</dbReference>
<evidence type="ECO:0000256" key="10">
    <source>
        <dbReference type="ARBA" id="ARBA00023180"/>
    </source>
</evidence>
<evidence type="ECO:0000256" key="4">
    <source>
        <dbReference type="ARBA" id="ARBA00022989"/>
    </source>
</evidence>
<keyword evidence="4 14" id="KW-1133">Transmembrane helix</keyword>
<evidence type="ECO:0000256" key="9">
    <source>
        <dbReference type="ARBA" id="ARBA00023170"/>
    </source>
</evidence>
<keyword evidence="8" id="KW-1015">Disulfide bond</keyword>
<dbReference type="InterPro" id="IPR006029">
    <property type="entry name" value="Neurotrans-gated_channel_TM"/>
</dbReference>
<dbReference type="Pfam" id="PF02931">
    <property type="entry name" value="Neur_chan_LBD"/>
    <property type="match status" value="1"/>
</dbReference>
<dbReference type="SUPFAM" id="SSF90112">
    <property type="entry name" value="Neurotransmitter-gated ion-channel transmembrane pore"/>
    <property type="match status" value="1"/>
</dbReference>
<keyword evidence="12" id="KW-0407">Ion channel</keyword>
<dbReference type="GeneID" id="100372604"/>
<keyword evidence="7 14" id="KW-0472">Membrane</keyword>
<keyword evidence="18" id="KW-1185">Reference proteome</keyword>
<accession>A0ABM0GK89</accession>
<dbReference type="SUPFAM" id="SSF63712">
    <property type="entry name" value="Nicotinic receptor ligand binding domain-like"/>
    <property type="match status" value="1"/>
</dbReference>
<evidence type="ECO:0000256" key="6">
    <source>
        <dbReference type="ARBA" id="ARBA00023065"/>
    </source>
</evidence>
<feature type="transmembrane region" description="Helical" evidence="14">
    <location>
        <begin position="453"/>
        <end position="475"/>
    </location>
</feature>
<keyword evidence="1" id="KW-0813">Transport</keyword>
<evidence type="ECO:0000256" key="14">
    <source>
        <dbReference type="SAM" id="Phobius"/>
    </source>
</evidence>